<dbReference type="Proteomes" id="UP000799439">
    <property type="component" value="Unassembled WGS sequence"/>
</dbReference>
<feature type="transmembrane region" description="Helical" evidence="1">
    <location>
        <begin position="61"/>
        <end position="78"/>
    </location>
</feature>
<organism evidence="2 3">
    <name type="scientific">Myriangium duriaei CBS 260.36</name>
    <dbReference type="NCBI Taxonomy" id="1168546"/>
    <lineage>
        <taxon>Eukaryota</taxon>
        <taxon>Fungi</taxon>
        <taxon>Dikarya</taxon>
        <taxon>Ascomycota</taxon>
        <taxon>Pezizomycotina</taxon>
        <taxon>Dothideomycetes</taxon>
        <taxon>Dothideomycetidae</taxon>
        <taxon>Myriangiales</taxon>
        <taxon>Myriangiaceae</taxon>
        <taxon>Myriangium</taxon>
    </lineage>
</organism>
<keyword evidence="3" id="KW-1185">Reference proteome</keyword>
<evidence type="ECO:0000313" key="3">
    <source>
        <dbReference type="Proteomes" id="UP000799439"/>
    </source>
</evidence>
<evidence type="ECO:0000256" key="1">
    <source>
        <dbReference type="SAM" id="Phobius"/>
    </source>
</evidence>
<accession>A0A9P4IUQ6</accession>
<keyword evidence="1" id="KW-0472">Membrane</keyword>
<dbReference type="OrthoDB" id="5421757at2759"/>
<comment type="caution">
    <text evidence="2">The sequence shown here is derived from an EMBL/GenBank/DDBJ whole genome shotgun (WGS) entry which is preliminary data.</text>
</comment>
<name>A0A9P4IUQ6_9PEZI</name>
<sequence>MVTVKRITTQHVKDWEIRRVTPPVPFTPAPDRLAPFLTNLDPSKVYITHIDRFPAAFKKQIFAVPVILNLFIFAALAWRAYAMIPWYGNVLNLFVGNFSTLAVDRDAHSKLGLAWIVLRRSLNFMLDFVLVRFVAAWPYSFFLESPCSPVGWRWRVGFRDNEIVVRESRRWGGKELLGGVKTGQDSPFFKTRLLPAIDRRWIREKSGYMMMNSDWDLDFYAMVMANRFVSLKELTLNDFEKTVLAHKEGMGWVAWRVHELDKSGDEEEQRKKIVMLKDKLTAMGKESLFFRWIEIVQYESGKPGEFDRKRQEQTMEIIKSEFEKQGVDFEKLAQEVGGIEGTPGMQT</sequence>
<keyword evidence="1" id="KW-0812">Transmembrane</keyword>
<dbReference type="EMBL" id="ML996093">
    <property type="protein sequence ID" value="KAF2148202.1"/>
    <property type="molecule type" value="Genomic_DNA"/>
</dbReference>
<dbReference type="AlphaFoldDB" id="A0A9P4IUQ6"/>
<proteinExistence type="predicted"/>
<gene>
    <name evidence="2" type="ORF">K461DRAFT_232597</name>
</gene>
<protein>
    <submittedName>
        <fullName evidence="2">Uncharacterized protein</fullName>
    </submittedName>
</protein>
<evidence type="ECO:0000313" key="2">
    <source>
        <dbReference type="EMBL" id="KAF2148202.1"/>
    </source>
</evidence>
<reference evidence="2" key="1">
    <citation type="journal article" date="2020" name="Stud. Mycol.">
        <title>101 Dothideomycetes genomes: a test case for predicting lifestyles and emergence of pathogens.</title>
        <authorList>
            <person name="Haridas S."/>
            <person name="Albert R."/>
            <person name="Binder M."/>
            <person name="Bloem J."/>
            <person name="Labutti K."/>
            <person name="Salamov A."/>
            <person name="Andreopoulos B."/>
            <person name="Baker S."/>
            <person name="Barry K."/>
            <person name="Bills G."/>
            <person name="Bluhm B."/>
            <person name="Cannon C."/>
            <person name="Castanera R."/>
            <person name="Culley D."/>
            <person name="Daum C."/>
            <person name="Ezra D."/>
            <person name="Gonzalez J."/>
            <person name="Henrissat B."/>
            <person name="Kuo A."/>
            <person name="Liang C."/>
            <person name="Lipzen A."/>
            <person name="Lutzoni F."/>
            <person name="Magnuson J."/>
            <person name="Mondo S."/>
            <person name="Nolan M."/>
            <person name="Ohm R."/>
            <person name="Pangilinan J."/>
            <person name="Park H.-J."/>
            <person name="Ramirez L."/>
            <person name="Alfaro M."/>
            <person name="Sun H."/>
            <person name="Tritt A."/>
            <person name="Yoshinaga Y."/>
            <person name="Zwiers L.-H."/>
            <person name="Turgeon B."/>
            <person name="Goodwin S."/>
            <person name="Spatafora J."/>
            <person name="Crous P."/>
            <person name="Grigoriev I."/>
        </authorList>
    </citation>
    <scope>NUCLEOTIDE SEQUENCE</scope>
    <source>
        <strain evidence="2">CBS 260.36</strain>
    </source>
</reference>
<keyword evidence="1" id="KW-1133">Transmembrane helix</keyword>